<dbReference type="AlphaFoldDB" id="A0A5D0TUW3"/>
<dbReference type="RefSeq" id="WP_148354396.1">
    <property type="nucleotide sequence ID" value="NZ_VSFF01000014.1"/>
</dbReference>
<dbReference type="EMBL" id="VSFF01000014">
    <property type="protein sequence ID" value="TYC09504.1"/>
    <property type="molecule type" value="Genomic_DNA"/>
</dbReference>
<reference evidence="3 4" key="1">
    <citation type="submission" date="2019-08" db="EMBL/GenBank/DDBJ databases">
        <title>Actinomadura sp. nov. CYP1-5 isolated from mountain soil.</title>
        <authorList>
            <person name="Songsumanus A."/>
            <person name="Kuncharoen N."/>
            <person name="Kudo T."/>
            <person name="Yuki M."/>
            <person name="Igarashi Y."/>
            <person name="Tanasupawat S."/>
        </authorList>
    </citation>
    <scope>NUCLEOTIDE SEQUENCE [LARGE SCALE GENOMIC DNA]</scope>
    <source>
        <strain evidence="3 4">GKU157</strain>
    </source>
</reference>
<protein>
    <submittedName>
        <fullName evidence="3">Uncharacterized protein</fullName>
    </submittedName>
</protein>
<sequence length="305" mass="31507">MTERGPRTGSGGAPGPAGPSTSGGPPGAATLPTADLSAVRRSDAIIESLAAWRLTVPPPAPEAPAPPETSESPCGAASAPLEPAAPAVAERSAGECGRGRQPDEPDPAVRLLRALIIDVDDQSSAPESEPAPPTPSGPGTGPRRRGPRTIVALGVAGAVLAGSGVAAAGGAAADHPAASSSQAPRVTGVADGAEKQAGADIEAVAERRRPPVVRPLPERPAARKPAREYDPIRTHLRPPFPDRPRFRRPADENRPPPLGTFPMRGSDDPYPGDNGWPGFADPNQRPQKRFDQYRDPYSDPYSGRD</sequence>
<name>A0A5D0TUW3_9ACTN</name>
<keyword evidence="4" id="KW-1185">Reference proteome</keyword>
<feature type="region of interest" description="Disordered" evidence="1">
    <location>
        <begin position="1"/>
        <end position="36"/>
    </location>
</feature>
<keyword evidence="2" id="KW-1133">Transmembrane helix</keyword>
<feature type="compositionally biased region" description="Low complexity" evidence="1">
    <location>
        <begin position="166"/>
        <end position="183"/>
    </location>
</feature>
<feature type="compositionally biased region" description="Pro residues" evidence="1">
    <location>
        <begin position="56"/>
        <end position="67"/>
    </location>
</feature>
<feature type="compositionally biased region" description="Low complexity" evidence="1">
    <location>
        <begin position="68"/>
        <end position="89"/>
    </location>
</feature>
<feature type="compositionally biased region" description="Basic and acidic residues" evidence="1">
    <location>
        <begin position="216"/>
        <end position="233"/>
    </location>
</feature>
<evidence type="ECO:0000256" key="1">
    <source>
        <dbReference type="SAM" id="MobiDB-lite"/>
    </source>
</evidence>
<feature type="compositionally biased region" description="Low complexity" evidence="1">
    <location>
        <begin position="18"/>
        <end position="30"/>
    </location>
</feature>
<proteinExistence type="predicted"/>
<feature type="compositionally biased region" description="Basic and acidic residues" evidence="1">
    <location>
        <begin position="288"/>
        <end position="305"/>
    </location>
</feature>
<feature type="region of interest" description="Disordered" evidence="1">
    <location>
        <begin position="52"/>
        <end position="149"/>
    </location>
</feature>
<keyword evidence="2" id="KW-0812">Transmembrane</keyword>
<evidence type="ECO:0000313" key="4">
    <source>
        <dbReference type="Proteomes" id="UP000322634"/>
    </source>
</evidence>
<dbReference type="OrthoDB" id="3481878at2"/>
<dbReference type="Proteomes" id="UP000322634">
    <property type="component" value="Unassembled WGS sequence"/>
</dbReference>
<comment type="caution">
    <text evidence="3">The sequence shown here is derived from an EMBL/GenBank/DDBJ whole genome shotgun (WGS) entry which is preliminary data.</text>
</comment>
<organism evidence="3 4">
    <name type="scientific">Actinomadura syzygii</name>
    <dbReference type="NCBI Taxonomy" id="1427538"/>
    <lineage>
        <taxon>Bacteria</taxon>
        <taxon>Bacillati</taxon>
        <taxon>Actinomycetota</taxon>
        <taxon>Actinomycetes</taxon>
        <taxon>Streptosporangiales</taxon>
        <taxon>Thermomonosporaceae</taxon>
        <taxon>Actinomadura</taxon>
    </lineage>
</organism>
<feature type="compositionally biased region" description="Basic and acidic residues" evidence="1">
    <location>
        <begin position="240"/>
        <end position="254"/>
    </location>
</feature>
<feature type="region of interest" description="Disordered" evidence="1">
    <location>
        <begin position="166"/>
        <end position="305"/>
    </location>
</feature>
<evidence type="ECO:0000256" key="2">
    <source>
        <dbReference type="SAM" id="Phobius"/>
    </source>
</evidence>
<evidence type="ECO:0000313" key="3">
    <source>
        <dbReference type="EMBL" id="TYC09504.1"/>
    </source>
</evidence>
<accession>A0A5D0TUW3</accession>
<feature type="transmembrane region" description="Helical" evidence="2">
    <location>
        <begin position="150"/>
        <end position="173"/>
    </location>
</feature>
<keyword evidence="2" id="KW-0472">Membrane</keyword>
<gene>
    <name evidence="3" type="ORF">FXF65_35305</name>
</gene>